<evidence type="ECO:0000313" key="2">
    <source>
        <dbReference type="Proteomes" id="UP001497516"/>
    </source>
</evidence>
<dbReference type="AlphaFoldDB" id="A0AAV2DWX6"/>
<gene>
    <name evidence="1" type="ORF">LTRI10_LOCUS19766</name>
</gene>
<name>A0AAV2DWX6_9ROSI</name>
<dbReference type="EMBL" id="OZ034816">
    <property type="protein sequence ID" value="CAL1378166.1"/>
    <property type="molecule type" value="Genomic_DNA"/>
</dbReference>
<sequence length="99" mass="10637">MVQPAGLPEVPSVVCMWDGATRVGSHSAGGMVLLDPHRGILLAQGTQYRSIDDPLVVEALALLDATSWLMASWTCDLKAMPRLSLTGSIKRIPRIVRLG</sequence>
<accession>A0AAV2DWX6</accession>
<evidence type="ECO:0008006" key="3">
    <source>
        <dbReference type="Google" id="ProtNLM"/>
    </source>
</evidence>
<protein>
    <recommendedName>
        <fullName evidence="3">RNase H type-1 domain-containing protein</fullName>
    </recommendedName>
</protein>
<organism evidence="1 2">
    <name type="scientific">Linum trigynum</name>
    <dbReference type="NCBI Taxonomy" id="586398"/>
    <lineage>
        <taxon>Eukaryota</taxon>
        <taxon>Viridiplantae</taxon>
        <taxon>Streptophyta</taxon>
        <taxon>Embryophyta</taxon>
        <taxon>Tracheophyta</taxon>
        <taxon>Spermatophyta</taxon>
        <taxon>Magnoliopsida</taxon>
        <taxon>eudicotyledons</taxon>
        <taxon>Gunneridae</taxon>
        <taxon>Pentapetalae</taxon>
        <taxon>rosids</taxon>
        <taxon>fabids</taxon>
        <taxon>Malpighiales</taxon>
        <taxon>Linaceae</taxon>
        <taxon>Linum</taxon>
    </lineage>
</organism>
<evidence type="ECO:0000313" key="1">
    <source>
        <dbReference type="EMBL" id="CAL1378166.1"/>
    </source>
</evidence>
<proteinExistence type="predicted"/>
<keyword evidence="2" id="KW-1185">Reference proteome</keyword>
<dbReference type="Proteomes" id="UP001497516">
    <property type="component" value="Chromosome 3"/>
</dbReference>
<reference evidence="1 2" key="1">
    <citation type="submission" date="2024-04" db="EMBL/GenBank/DDBJ databases">
        <authorList>
            <person name="Fracassetti M."/>
        </authorList>
    </citation>
    <scope>NUCLEOTIDE SEQUENCE [LARGE SCALE GENOMIC DNA]</scope>
</reference>